<dbReference type="Proteomes" id="UP001322277">
    <property type="component" value="Chromosome 2"/>
</dbReference>
<proteinExistence type="predicted"/>
<dbReference type="EMBL" id="CP137306">
    <property type="protein sequence ID" value="WQF78292.1"/>
    <property type="molecule type" value="Genomic_DNA"/>
</dbReference>
<gene>
    <name evidence="1" type="ORF">CDEST_03306</name>
</gene>
<keyword evidence="2" id="KW-1185">Reference proteome</keyword>
<name>A0AAX4I4Q8_9PEZI</name>
<organism evidence="1 2">
    <name type="scientific">Colletotrichum destructivum</name>
    <dbReference type="NCBI Taxonomy" id="34406"/>
    <lineage>
        <taxon>Eukaryota</taxon>
        <taxon>Fungi</taxon>
        <taxon>Dikarya</taxon>
        <taxon>Ascomycota</taxon>
        <taxon>Pezizomycotina</taxon>
        <taxon>Sordariomycetes</taxon>
        <taxon>Hypocreomycetidae</taxon>
        <taxon>Glomerellales</taxon>
        <taxon>Glomerellaceae</taxon>
        <taxon>Colletotrichum</taxon>
        <taxon>Colletotrichum destructivum species complex</taxon>
    </lineage>
</organism>
<dbReference type="RefSeq" id="XP_062775516.1">
    <property type="nucleotide sequence ID" value="XM_062919465.1"/>
</dbReference>
<dbReference type="KEGG" id="cdet:87939809"/>
<evidence type="ECO:0000313" key="1">
    <source>
        <dbReference type="EMBL" id="WQF78292.1"/>
    </source>
</evidence>
<dbReference type="AlphaFoldDB" id="A0AAX4I4Q8"/>
<sequence>MRSLFPFPSFGGGKASSNHLSLVTVFHQPDYHLLLIQNPSRFAMSFLEIFRRIPGGCEANETLPRENRY</sequence>
<protein>
    <submittedName>
        <fullName evidence="1">Uncharacterized protein</fullName>
    </submittedName>
</protein>
<dbReference type="GeneID" id="87939809"/>
<reference evidence="2" key="1">
    <citation type="journal article" date="2023" name="bioRxiv">
        <title>Complete genome of the Medicago anthracnose fungus, Colletotrichum destructivum, reveals a mini-chromosome-like region within a core chromosome.</title>
        <authorList>
            <person name="Lapalu N."/>
            <person name="Simon A."/>
            <person name="Lu A."/>
            <person name="Plaumann P.-L."/>
            <person name="Amselem J."/>
            <person name="Pigne S."/>
            <person name="Auger A."/>
            <person name="Koch C."/>
            <person name="Dallery J.-F."/>
            <person name="O'Connell R.J."/>
        </authorList>
    </citation>
    <scope>NUCLEOTIDE SEQUENCE [LARGE SCALE GENOMIC DNA]</scope>
    <source>
        <strain evidence="2">CBS 520.97</strain>
    </source>
</reference>
<accession>A0AAX4I4Q8</accession>
<evidence type="ECO:0000313" key="2">
    <source>
        <dbReference type="Proteomes" id="UP001322277"/>
    </source>
</evidence>